<sequence>MRRAALAVAATVAVVLAPVAPASAIDDSQGAPGFCPDDNGVTVVVDMGALGGDVIVRCAPGSQQRDGLEALEAAGFEISGTTRFGDGAVCRIEGRPAADEGLAVDGNDGYQEACVDMPPASAYWSYWGADNGGDWSYSQWGLKNRDAVNGGFEGWSFSMNESRSSPSAPRIAPVRPESDDSGADLPDDEPTTDGRDKGNGPGPSHDAGDQGNGGSDEGLPMPKKRDTGPAPTAGSQDGVEWTGGENTADVSAAADESSSGAPWAAAGVIGVLGVLIAATAVRRRTRRNG</sequence>
<feature type="region of interest" description="Disordered" evidence="1">
    <location>
        <begin position="159"/>
        <end position="261"/>
    </location>
</feature>
<feature type="chain" id="PRO_5041207780" description="ABC transporter substrate-binding protein" evidence="3">
    <location>
        <begin position="25"/>
        <end position="289"/>
    </location>
</feature>
<evidence type="ECO:0008006" key="6">
    <source>
        <dbReference type="Google" id="ProtNLM"/>
    </source>
</evidence>
<feature type="compositionally biased region" description="Low complexity" evidence="1">
    <location>
        <begin position="248"/>
        <end position="261"/>
    </location>
</feature>
<keyword evidence="2" id="KW-1133">Transmembrane helix</keyword>
<accession>A0AA46TL19</accession>
<protein>
    <recommendedName>
        <fullName evidence="6">ABC transporter substrate-binding protein</fullName>
    </recommendedName>
</protein>
<feature type="compositionally biased region" description="Acidic residues" evidence="1">
    <location>
        <begin position="179"/>
        <end position="191"/>
    </location>
</feature>
<dbReference type="EMBL" id="CP094970">
    <property type="protein sequence ID" value="UYM07040.1"/>
    <property type="molecule type" value="Genomic_DNA"/>
</dbReference>
<evidence type="ECO:0000313" key="4">
    <source>
        <dbReference type="EMBL" id="UYM07040.1"/>
    </source>
</evidence>
<evidence type="ECO:0000256" key="3">
    <source>
        <dbReference type="SAM" id="SignalP"/>
    </source>
</evidence>
<feature type="transmembrane region" description="Helical" evidence="2">
    <location>
        <begin position="261"/>
        <end position="281"/>
    </location>
</feature>
<dbReference type="KEGG" id="sgrg:L0C25_08175"/>
<gene>
    <name evidence="4" type="ORF">L0C25_08175</name>
</gene>
<feature type="signal peptide" evidence="3">
    <location>
        <begin position="1"/>
        <end position="24"/>
    </location>
</feature>
<proteinExistence type="predicted"/>
<organism evidence="4 5">
    <name type="scientific">Solicola gregarius</name>
    <dbReference type="NCBI Taxonomy" id="2908642"/>
    <lineage>
        <taxon>Bacteria</taxon>
        <taxon>Bacillati</taxon>
        <taxon>Actinomycetota</taxon>
        <taxon>Actinomycetes</taxon>
        <taxon>Propionibacteriales</taxon>
        <taxon>Nocardioidaceae</taxon>
        <taxon>Solicola</taxon>
    </lineage>
</organism>
<name>A0AA46TL19_9ACTN</name>
<keyword evidence="2" id="KW-0812">Transmembrane</keyword>
<evidence type="ECO:0000313" key="5">
    <source>
        <dbReference type="Proteomes" id="UP001164390"/>
    </source>
</evidence>
<dbReference type="RefSeq" id="WP_271635984.1">
    <property type="nucleotide sequence ID" value="NZ_CP094970.1"/>
</dbReference>
<keyword evidence="5" id="KW-1185">Reference proteome</keyword>
<keyword evidence="2" id="KW-0472">Membrane</keyword>
<feature type="compositionally biased region" description="Low complexity" evidence="1">
    <location>
        <begin position="162"/>
        <end position="175"/>
    </location>
</feature>
<evidence type="ECO:0000256" key="1">
    <source>
        <dbReference type="SAM" id="MobiDB-lite"/>
    </source>
</evidence>
<dbReference type="AlphaFoldDB" id="A0AA46TL19"/>
<keyword evidence="3" id="KW-0732">Signal</keyword>
<evidence type="ECO:0000256" key="2">
    <source>
        <dbReference type="SAM" id="Phobius"/>
    </source>
</evidence>
<dbReference type="Proteomes" id="UP001164390">
    <property type="component" value="Chromosome"/>
</dbReference>
<reference evidence="4" key="1">
    <citation type="submission" date="2022-01" db="EMBL/GenBank/DDBJ databases">
        <title>Nocardioidaceae gen. sp. A5X3R13.</title>
        <authorList>
            <person name="Lopez Marin M.A."/>
            <person name="Uhlik O."/>
        </authorList>
    </citation>
    <scope>NUCLEOTIDE SEQUENCE</scope>
    <source>
        <strain evidence="4">A5X3R13</strain>
    </source>
</reference>